<protein>
    <recommendedName>
        <fullName evidence="2">Bifunctional inhibitor/plant lipid transfer protein/seed storage helical domain-containing protein</fullName>
    </recommendedName>
</protein>
<keyword evidence="1" id="KW-0732">Signal</keyword>
<keyword evidence="4" id="KW-1185">Reference proteome</keyword>
<reference evidence="3" key="1">
    <citation type="submission" date="2016-03" db="EMBL/GenBank/DDBJ databases">
        <title>Mechanisms controlling the formation of the plant cell surface in tip-growing cells are functionally conserved among land plants.</title>
        <authorList>
            <person name="Honkanen S."/>
            <person name="Jones V.A."/>
            <person name="Morieri G."/>
            <person name="Champion C."/>
            <person name="Hetherington A.J."/>
            <person name="Kelly S."/>
            <person name="Saint-Marcoux D."/>
            <person name="Proust H."/>
            <person name="Prescott H."/>
            <person name="Dolan L."/>
        </authorList>
    </citation>
    <scope>NUCLEOTIDE SEQUENCE [LARGE SCALE GENOMIC DNA]</scope>
    <source>
        <tissue evidence="3">Whole gametophyte</tissue>
    </source>
</reference>
<comment type="caution">
    <text evidence="3">The sequence shown here is derived from an EMBL/GenBank/DDBJ whole genome shotgun (WGS) entry which is preliminary data.</text>
</comment>
<gene>
    <name evidence="3" type="ORF">AXG93_3896s1030</name>
</gene>
<accession>A0A176WKD7</accession>
<evidence type="ECO:0000313" key="3">
    <source>
        <dbReference type="EMBL" id="OAE33103.1"/>
    </source>
</evidence>
<evidence type="ECO:0000259" key="2">
    <source>
        <dbReference type="SMART" id="SM00499"/>
    </source>
</evidence>
<feature type="chain" id="PRO_5008052636" description="Bifunctional inhibitor/plant lipid transfer protein/seed storage helical domain-containing protein" evidence="1">
    <location>
        <begin position="23"/>
        <end position="118"/>
    </location>
</feature>
<feature type="domain" description="Bifunctional inhibitor/plant lipid transfer protein/seed storage helical" evidence="2">
    <location>
        <begin position="25"/>
        <end position="98"/>
    </location>
</feature>
<dbReference type="CDD" id="cd00010">
    <property type="entry name" value="AAI_LTSS"/>
    <property type="match status" value="1"/>
</dbReference>
<feature type="signal peptide" evidence="1">
    <location>
        <begin position="1"/>
        <end position="22"/>
    </location>
</feature>
<proteinExistence type="predicted"/>
<dbReference type="Pfam" id="PF14368">
    <property type="entry name" value="LTP_2"/>
    <property type="match status" value="1"/>
</dbReference>
<dbReference type="EMBL" id="LVLJ01000691">
    <property type="protein sequence ID" value="OAE33103.1"/>
    <property type="molecule type" value="Genomic_DNA"/>
</dbReference>
<sequence length="118" mass="12608">MAFVKVVVVCFIAVLIADLVAAQSCPQTITFSPCLTNVGNTGTPPAYDSQCCKLVRDPKWTDQCLCAVVSSHFPGVDETKALNLAHDCGRRVPKGIYCDVSEFDCVFVDASAGRPVPP</sequence>
<dbReference type="InterPro" id="IPR036312">
    <property type="entry name" value="Bifun_inhib/LTP/seed_sf"/>
</dbReference>
<dbReference type="InterPro" id="IPR016140">
    <property type="entry name" value="Bifunc_inhib/LTP/seed_store"/>
</dbReference>
<evidence type="ECO:0000256" key="1">
    <source>
        <dbReference type="SAM" id="SignalP"/>
    </source>
</evidence>
<dbReference type="SUPFAM" id="SSF47699">
    <property type="entry name" value="Bifunctional inhibitor/lipid-transfer protein/seed storage 2S albumin"/>
    <property type="match status" value="1"/>
</dbReference>
<dbReference type="Gene3D" id="1.10.110.10">
    <property type="entry name" value="Plant lipid-transfer and hydrophobic proteins"/>
    <property type="match status" value="1"/>
</dbReference>
<name>A0A176WKD7_MARPO</name>
<organism evidence="3 4">
    <name type="scientific">Marchantia polymorpha subsp. ruderalis</name>
    <dbReference type="NCBI Taxonomy" id="1480154"/>
    <lineage>
        <taxon>Eukaryota</taxon>
        <taxon>Viridiplantae</taxon>
        <taxon>Streptophyta</taxon>
        <taxon>Embryophyta</taxon>
        <taxon>Marchantiophyta</taxon>
        <taxon>Marchantiopsida</taxon>
        <taxon>Marchantiidae</taxon>
        <taxon>Marchantiales</taxon>
        <taxon>Marchantiaceae</taxon>
        <taxon>Marchantia</taxon>
    </lineage>
</organism>
<dbReference type="AlphaFoldDB" id="A0A176WKD7"/>
<dbReference type="SMART" id="SM00499">
    <property type="entry name" value="AAI"/>
    <property type="match status" value="1"/>
</dbReference>
<evidence type="ECO:0000313" key="4">
    <source>
        <dbReference type="Proteomes" id="UP000077202"/>
    </source>
</evidence>
<dbReference type="Proteomes" id="UP000077202">
    <property type="component" value="Unassembled WGS sequence"/>
</dbReference>